<keyword evidence="1" id="KW-1133">Transmembrane helix</keyword>
<evidence type="ECO:0000313" key="3">
    <source>
        <dbReference type="EMBL" id="ORZ31740.1"/>
    </source>
</evidence>
<dbReference type="Pfam" id="PF11563">
    <property type="entry name" value="Protoglobin"/>
    <property type="match status" value="1"/>
</dbReference>
<evidence type="ECO:0000313" key="5">
    <source>
        <dbReference type="Proteomes" id="UP000193411"/>
    </source>
</evidence>
<organism evidence="4 5">
    <name type="scientific">Catenaria anguillulae PL171</name>
    <dbReference type="NCBI Taxonomy" id="765915"/>
    <lineage>
        <taxon>Eukaryota</taxon>
        <taxon>Fungi</taxon>
        <taxon>Fungi incertae sedis</taxon>
        <taxon>Blastocladiomycota</taxon>
        <taxon>Blastocladiomycetes</taxon>
        <taxon>Blastocladiales</taxon>
        <taxon>Catenariaceae</taxon>
        <taxon>Catenaria</taxon>
    </lineage>
</organism>
<keyword evidence="1" id="KW-0472">Membrane</keyword>
<sequence>MKHVERTKLYTDINYRFAYLSEFIDFTDEDKAVIVASAPMLADQIPAVVEAVYAKLLSFDVVAESFLHRMTNYSGEVIRDLSQLTTNSEQIKFRQAMLKKYLTCLMIGVNDGTTLLQYMDWVALIHTKNNSKHSSINVEYIHLNAMLSFLNSAMIDCIYALNLPRDRERKTLKAFSKLFFIQNDLMALYYTSDGLDIPDHMANRHHVVKTEAAKDPVVAKKKALELVASGTAAVCAGVLLGWMMAKK</sequence>
<keyword evidence="1" id="KW-0812">Transmembrane</keyword>
<accession>A0A1Y2HZX4</accession>
<dbReference type="EMBL" id="MCFL01000056">
    <property type="protein sequence ID" value="ORZ31740.1"/>
    <property type="molecule type" value="Genomic_DNA"/>
</dbReference>
<dbReference type="PANTHER" id="PTHR42071:SF1">
    <property type="entry name" value="GLOBIN-SENSOR DOMAIN-CONTAINING PROTEIN"/>
    <property type="match status" value="1"/>
</dbReference>
<dbReference type="OrthoDB" id="10027058at2759"/>
<gene>
    <name evidence="4" type="ORF">BCR44DRAFT_117554</name>
    <name evidence="3" type="ORF">BCR44DRAFT_1392405</name>
</gene>
<reference evidence="4 5" key="1">
    <citation type="submission" date="2016-07" db="EMBL/GenBank/DDBJ databases">
        <title>Pervasive Adenine N6-methylation of Active Genes in Fungi.</title>
        <authorList>
            <consortium name="DOE Joint Genome Institute"/>
            <person name="Mondo S.J."/>
            <person name="Dannebaum R.O."/>
            <person name="Kuo R.C."/>
            <person name="Labutti K."/>
            <person name="Haridas S."/>
            <person name="Kuo A."/>
            <person name="Salamov A."/>
            <person name="Ahrendt S.R."/>
            <person name="Lipzen A."/>
            <person name="Sullivan W."/>
            <person name="Andreopoulos W.B."/>
            <person name="Clum A."/>
            <person name="Lindquist E."/>
            <person name="Daum C."/>
            <person name="Ramamoorthy G.K."/>
            <person name="Gryganskyi A."/>
            <person name="Culley D."/>
            <person name="Magnuson J.K."/>
            <person name="James T.Y."/>
            <person name="O'Malley M.A."/>
            <person name="Stajich J.E."/>
            <person name="Spatafora J.W."/>
            <person name="Visel A."/>
            <person name="Grigoriev I.V."/>
        </authorList>
    </citation>
    <scope>NUCLEOTIDE SEQUENCE [LARGE SCALE GENOMIC DNA]</scope>
    <source>
        <strain evidence="4 5">PL171</strain>
    </source>
</reference>
<dbReference type="InterPro" id="IPR012292">
    <property type="entry name" value="Globin/Proto"/>
</dbReference>
<proteinExistence type="predicted"/>
<dbReference type="SUPFAM" id="SSF46458">
    <property type="entry name" value="Globin-like"/>
    <property type="match status" value="1"/>
</dbReference>
<name>A0A1Y2HZX4_9FUNG</name>
<keyword evidence="5" id="KW-1185">Reference proteome</keyword>
<evidence type="ECO:0000259" key="2">
    <source>
        <dbReference type="Pfam" id="PF11563"/>
    </source>
</evidence>
<dbReference type="EMBL" id="MCFL01000007">
    <property type="protein sequence ID" value="ORZ38712.1"/>
    <property type="molecule type" value="Genomic_DNA"/>
</dbReference>
<dbReference type="Gene3D" id="1.10.490.10">
    <property type="entry name" value="Globins"/>
    <property type="match status" value="1"/>
</dbReference>
<feature type="transmembrane region" description="Helical" evidence="1">
    <location>
        <begin position="226"/>
        <end position="245"/>
    </location>
</feature>
<dbReference type="PANTHER" id="PTHR42071">
    <property type="entry name" value="PROTOGLOBIN DOMAIN-CONTAINING PROTEIN"/>
    <property type="match status" value="1"/>
</dbReference>
<dbReference type="Proteomes" id="UP000193411">
    <property type="component" value="Unassembled WGS sequence"/>
</dbReference>
<dbReference type="GO" id="GO:0019825">
    <property type="term" value="F:oxygen binding"/>
    <property type="evidence" value="ECO:0007669"/>
    <property type="project" value="InterPro"/>
</dbReference>
<dbReference type="GO" id="GO:0020037">
    <property type="term" value="F:heme binding"/>
    <property type="evidence" value="ECO:0007669"/>
    <property type="project" value="InterPro"/>
</dbReference>
<dbReference type="AlphaFoldDB" id="A0A1Y2HZX4"/>
<comment type="caution">
    <text evidence="4">The sequence shown here is derived from an EMBL/GenBank/DDBJ whole genome shotgun (WGS) entry which is preliminary data.</text>
</comment>
<feature type="domain" description="Globin-sensor" evidence="2">
    <location>
        <begin position="14"/>
        <end position="194"/>
    </location>
</feature>
<evidence type="ECO:0000256" key="1">
    <source>
        <dbReference type="SAM" id="Phobius"/>
    </source>
</evidence>
<protein>
    <submittedName>
        <fullName evidence="4">Protoglobin-domain-containing protein</fullName>
    </submittedName>
</protein>
<evidence type="ECO:0000313" key="4">
    <source>
        <dbReference type="EMBL" id="ORZ38712.1"/>
    </source>
</evidence>
<dbReference type="InterPro" id="IPR009050">
    <property type="entry name" value="Globin-like_sf"/>
</dbReference>
<dbReference type="InterPro" id="IPR044398">
    <property type="entry name" value="Globin-sensor_dom"/>
</dbReference>